<evidence type="ECO:0000313" key="2">
    <source>
        <dbReference type="Proteomes" id="UP000631421"/>
    </source>
</evidence>
<evidence type="ECO:0000313" key="1">
    <source>
        <dbReference type="EMBL" id="MBD2151125.1"/>
    </source>
</evidence>
<sequence length="195" mass="22386">MATTLNAIAQRLENKQWQYEIDRQSQTVITGVRTSSIPQLLIFIRLKENGEYVQFLAPQLCHLKDNLFKGVAYQTLLHISYSEPLIRFATDPNDGEICASVELPLEDANLTQRQFDRCLDELIHLIDLETMPRLNRVLATGEDTGKVNPIEYLYQAAMGDRVGVSFDFRRSAEMLLTRATPEDLAWLMGQIQQRR</sequence>
<name>A0A926UTM8_9CYAN</name>
<accession>A0A926UTM8</accession>
<organism evidence="1 2">
    <name type="scientific">Pseudanabaena cinerea FACHB-1277</name>
    <dbReference type="NCBI Taxonomy" id="2949581"/>
    <lineage>
        <taxon>Bacteria</taxon>
        <taxon>Bacillati</taxon>
        <taxon>Cyanobacteriota</taxon>
        <taxon>Cyanophyceae</taxon>
        <taxon>Pseudanabaenales</taxon>
        <taxon>Pseudanabaenaceae</taxon>
        <taxon>Pseudanabaena</taxon>
        <taxon>Pseudanabaena cinerea</taxon>
    </lineage>
</organism>
<dbReference type="EMBL" id="JACJPY010000043">
    <property type="protein sequence ID" value="MBD2151125.1"/>
    <property type="molecule type" value="Genomic_DNA"/>
</dbReference>
<keyword evidence="2" id="KW-1185">Reference proteome</keyword>
<dbReference type="Proteomes" id="UP000631421">
    <property type="component" value="Unassembled WGS sequence"/>
</dbReference>
<reference evidence="1" key="1">
    <citation type="journal article" date="2015" name="ISME J.">
        <title>Draft Genome Sequence of Streptomyces incarnatus NRRL8089, which Produces the Nucleoside Antibiotic Sinefungin.</title>
        <authorList>
            <person name="Oshima K."/>
            <person name="Hattori M."/>
            <person name="Shimizu H."/>
            <person name="Fukuda K."/>
            <person name="Nemoto M."/>
            <person name="Inagaki K."/>
            <person name="Tamura T."/>
        </authorList>
    </citation>
    <scope>NUCLEOTIDE SEQUENCE</scope>
    <source>
        <strain evidence="1">FACHB-1277</strain>
    </source>
</reference>
<reference evidence="1" key="2">
    <citation type="submission" date="2020-08" db="EMBL/GenBank/DDBJ databases">
        <authorList>
            <person name="Chen M."/>
            <person name="Teng W."/>
            <person name="Zhao L."/>
            <person name="Hu C."/>
            <person name="Zhou Y."/>
            <person name="Han B."/>
            <person name="Song L."/>
            <person name="Shu W."/>
        </authorList>
    </citation>
    <scope>NUCLEOTIDE SEQUENCE</scope>
    <source>
        <strain evidence="1">FACHB-1277</strain>
    </source>
</reference>
<protein>
    <submittedName>
        <fullName evidence="1">Uncharacterized protein</fullName>
    </submittedName>
</protein>
<dbReference type="RefSeq" id="WP_190351542.1">
    <property type="nucleotide sequence ID" value="NZ_JACJPY010000043.1"/>
</dbReference>
<proteinExistence type="predicted"/>
<gene>
    <name evidence="1" type="ORF">H6F44_13490</name>
</gene>
<dbReference type="AlphaFoldDB" id="A0A926UTM8"/>
<comment type="caution">
    <text evidence="1">The sequence shown here is derived from an EMBL/GenBank/DDBJ whole genome shotgun (WGS) entry which is preliminary data.</text>
</comment>